<keyword evidence="1" id="KW-0472">Membrane</keyword>
<feature type="non-terminal residue" evidence="2">
    <location>
        <position position="89"/>
    </location>
</feature>
<name>A0A0L7K5X1_PLAFX</name>
<organism evidence="2 3">
    <name type="scientific">Plasmodium falciparum (isolate HB3)</name>
    <dbReference type="NCBI Taxonomy" id="137071"/>
    <lineage>
        <taxon>Eukaryota</taxon>
        <taxon>Sar</taxon>
        <taxon>Alveolata</taxon>
        <taxon>Apicomplexa</taxon>
        <taxon>Aconoidasida</taxon>
        <taxon>Haemosporida</taxon>
        <taxon>Plasmodiidae</taxon>
        <taxon>Plasmodium</taxon>
        <taxon>Plasmodium (Laverania)</taxon>
    </lineage>
</organism>
<proteinExistence type="predicted"/>
<feature type="transmembrane region" description="Helical" evidence="1">
    <location>
        <begin position="6"/>
        <end position="24"/>
    </location>
</feature>
<gene>
    <name evidence="2" type="ORF">PFHG_05624</name>
</gene>
<dbReference type="AlphaFoldDB" id="A0A0L7K5X1"/>
<dbReference type="Proteomes" id="UP000054289">
    <property type="component" value="Unassembled WGS sequence"/>
</dbReference>
<evidence type="ECO:0000313" key="2">
    <source>
        <dbReference type="EMBL" id="KOB58279.1"/>
    </source>
</evidence>
<dbReference type="EMBL" id="CH671918">
    <property type="protein sequence ID" value="KOB58279.1"/>
    <property type="molecule type" value="Genomic_DNA"/>
</dbReference>
<evidence type="ECO:0000256" key="1">
    <source>
        <dbReference type="SAM" id="Phobius"/>
    </source>
</evidence>
<keyword evidence="1" id="KW-1133">Transmembrane helix</keyword>
<protein>
    <submittedName>
        <fullName evidence="2">Uncharacterized protein</fullName>
    </submittedName>
</protein>
<keyword evidence="1" id="KW-0812">Transmembrane</keyword>
<evidence type="ECO:0000313" key="3">
    <source>
        <dbReference type="Proteomes" id="UP000054289"/>
    </source>
</evidence>
<dbReference type="KEGG" id="pfh:PFHG_05624"/>
<sequence>MKKYIYIYFFFITITINDLVINNTSKCVSIERRKNNAYINYGIGYNGPDNKITKSRRCKRIKLCKKDLIDIGAIKKPINVAIFGSTGSI</sequence>
<accession>A0A0L7K5X1</accession>
<reference evidence="2 3" key="1">
    <citation type="submission" date="2006-03" db="EMBL/GenBank/DDBJ databases">
        <title>Annotation of Plasmodium falciparum HB3.</title>
        <authorList>
            <consortium name="The Broad Institute Genome Sequencing Platform"/>
            <person name="Volkman S.K."/>
            <person name="Neafsey D.E."/>
            <person name="Dash A.P."/>
            <person name="Chitnis C.E."/>
            <person name="Hartl D.L."/>
            <person name="Young S.K."/>
            <person name="Zeng Q."/>
            <person name="Koehrsen M."/>
            <person name="Alvarado L."/>
            <person name="Berlin A."/>
            <person name="Borenstein D."/>
            <person name="Chapman S.B."/>
            <person name="Chen Z."/>
            <person name="Engels R."/>
            <person name="Freedman E."/>
            <person name="Gellesch M."/>
            <person name="Goldberg J."/>
            <person name="Griggs A."/>
            <person name="Gujja S."/>
            <person name="Heilman E.R."/>
            <person name="Heiman D.I."/>
            <person name="Howarth C."/>
            <person name="Jen D."/>
            <person name="Larson L."/>
            <person name="Mehta T."/>
            <person name="Neiman D."/>
            <person name="Park D."/>
            <person name="Pearson M."/>
            <person name="Roberts A."/>
            <person name="Saif S."/>
            <person name="Shea T."/>
            <person name="Shenoy N."/>
            <person name="Sisk P."/>
            <person name="Stolte C."/>
            <person name="Sykes S."/>
            <person name="Walk T."/>
            <person name="White J."/>
            <person name="Yandava C."/>
            <person name="Haas B."/>
            <person name="Henn M.R."/>
            <person name="Nusbaum C."/>
            <person name="Birren B."/>
        </authorList>
    </citation>
    <scope>NUCLEOTIDE SEQUENCE [LARGE SCALE GENOMIC DNA]</scope>
    <source>
        <strain evidence="2">HB3</strain>
    </source>
</reference>
<reference evidence="3" key="2">
    <citation type="submission" date="2006-03" db="EMBL/GenBank/DDBJ databases">
        <title>The genome sequence of the Plasmodium falciparum HB3.</title>
        <authorList>
            <consortium name="The Broad Institute Genome Sequencing Platform"/>
            <person name="Birren B."/>
            <person name="Lander E."/>
            <person name="Galagan J."/>
            <person name="Nusbaum C."/>
            <person name="Devon K."/>
            <person name="Henn M."/>
            <person name="Jaffe D."/>
            <person name="Butler J."/>
            <person name="Alvarez P."/>
            <person name="Gnerre S."/>
            <person name="Grabherr M."/>
            <person name="Kleber M."/>
            <person name="Mauceli E."/>
            <person name="Brockman W."/>
            <person name="MacCallum I.A."/>
            <person name="Rounsley S."/>
            <person name="Young S."/>
            <person name="LaButti K."/>
            <person name="Pushparaj V."/>
            <person name="DeCaprio D."/>
            <person name="Crawford M."/>
            <person name="Koehrsen M."/>
            <person name="Engels R."/>
            <person name="Montgomery P."/>
            <person name="Pearson M."/>
            <person name="Howarth C."/>
            <person name="Larson L."/>
            <person name="Luoma S."/>
            <person name="White J."/>
            <person name="Kodira C."/>
            <person name="Zeng Q."/>
            <person name="Oleary S."/>
            <person name="Yandava C."/>
            <person name="Alvarado L."/>
            <person name="Wirth D."/>
            <person name="Volkman S."/>
            <person name="Hartl D."/>
        </authorList>
    </citation>
    <scope>NUCLEOTIDE SEQUENCE [LARGE SCALE GENOMIC DNA]</scope>
</reference>